<evidence type="ECO:0000259" key="4">
    <source>
        <dbReference type="Pfam" id="PF01515"/>
    </source>
</evidence>
<dbReference type="InterPro" id="IPR002505">
    <property type="entry name" value="PTA_PTB"/>
</dbReference>
<dbReference type="Proteomes" id="UP001528673">
    <property type="component" value="Unassembled WGS sequence"/>
</dbReference>
<dbReference type="InterPro" id="IPR050500">
    <property type="entry name" value="Phos_Acetyltrans/Butyryltrans"/>
</dbReference>
<accession>A0ABT5N506</accession>
<dbReference type="PANTHER" id="PTHR43356">
    <property type="entry name" value="PHOSPHATE ACETYLTRANSFERASE"/>
    <property type="match status" value="1"/>
</dbReference>
<comment type="similarity">
    <text evidence="1">Belongs to the phosphate acetyltransferase and butyryltransferase family.</text>
</comment>
<gene>
    <name evidence="5" type="ORF">PSQ40_18420</name>
</gene>
<feature type="domain" description="Phosphate acetyl/butaryl transferase" evidence="4">
    <location>
        <begin position="96"/>
        <end position="311"/>
    </location>
</feature>
<dbReference type="PIRSF" id="PIRSF000428">
    <property type="entry name" value="P_Ac_trans"/>
    <property type="match status" value="1"/>
</dbReference>
<sequence length="330" mass="34395">MPQHPEPHAVFSADEGVCAQVQQLLDRCSALPPLITGVVYPCSGDALRGALEAAERRLIQPVLYGPLPQLQQIAQAEQLDLSGCRLVAANSAESAAQRAAQDAGLGQVQALMKGSLHSDVFLHAILQHEHQLLTGRLLSHCAVGLLPGFTRPLFLSDAALNIAPSTDQKREICQNAIDLAIALGVRQPKVAVLAAVELVNPHMPATLDGALLAKMADRRQIVGALVDGPLDLDAAISPEAARSKQIDSPVAGQADILLVPDIEAGNLVYKVWSFMGAGVTAGLVLGARVPLILTSRADHAPSRLLSTALAALLAQHQAGGPVASSTPQGV</sequence>
<evidence type="ECO:0000256" key="1">
    <source>
        <dbReference type="ARBA" id="ARBA00005656"/>
    </source>
</evidence>
<dbReference type="RefSeq" id="WP_273953348.1">
    <property type="nucleotide sequence ID" value="NZ_JAQSIP010000010.1"/>
</dbReference>
<dbReference type="Pfam" id="PF01515">
    <property type="entry name" value="PTA_PTB"/>
    <property type="match status" value="1"/>
</dbReference>
<dbReference type="InterPro" id="IPR012147">
    <property type="entry name" value="P_Ac_Bu_trans"/>
</dbReference>
<evidence type="ECO:0000313" key="5">
    <source>
        <dbReference type="EMBL" id="MDD0840561.1"/>
    </source>
</evidence>
<evidence type="ECO:0000256" key="3">
    <source>
        <dbReference type="ARBA" id="ARBA00023315"/>
    </source>
</evidence>
<keyword evidence="3" id="KW-0012">Acyltransferase</keyword>
<name>A0ABT5N506_9BURK</name>
<dbReference type="Gene3D" id="3.40.718.10">
    <property type="entry name" value="Isopropylmalate Dehydrogenase"/>
    <property type="match status" value="1"/>
</dbReference>
<keyword evidence="2" id="KW-0808">Transferase</keyword>
<organism evidence="5 6">
    <name type="scientific">Curvibacter cyanobacteriorum</name>
    <dbReference type="NCBI Taxonomy" id="3026422"/>
    <lineage>
        <taxon>Bacteria</taxon>
        <taxon>Pseudomonadati</taxon>
        <taxon>Pseudomonadota</taxon>
        <taxon>Betaproteobacteria</taxon>
        <taxon>Burkholderiales</taxon>
        <taxon>Comamonadaceae</taxon>
        <taxon>Curvibacter</taxon>
    </lineage>
</organism>
<evidence type="ECO:0000256" key="2">
    <source>
        <dbReference type="ARBA" id="ARBA00022679"/>
    </source>
</evidence>
<dbReference type="PANTHER" id="PTHR43356:SF2">
    <property type="entry name" value="PHOSPHATE ACETYLTRANSFERASE"/>
    <property type="match status" value="1"/>
</dbReference>
<comment type="caution">
    <text evidence="5">The sequence shown here is derived from an EMBL/GenBank/DDBJ whole genome shotgun (WGS) entry which is preliminary data.</text>
</comment>
<evidence type="ECO:0000313" key="6">
    <source>
        <dbReference type="Proteomes" id="UP001528673"/>
    </source>
</evidence>
<reference evidence="5 6" key="1">
    <citation type="submission" date="2023-02" db="EMBL/GenBank/DDBJ databases">
        <title>Bacterial whole genomic sequence of Curvibacter sp. HBC61.</title>
        <authorList>
            <person name="Le V."/>
            <person name="Ko S.-R."/>
            <person name="Ahn C.-Y."/>
            <person name="Oh H.-M."/>
        </authorList>
    </citation>
    <scope>NUCLEOTIDE SEQUENCE [LARGE SCALE GENOMIC DNA]</scope>
    <source>
        <strain evidence="5 6">HBC61</strain>
    </source>
</reference>
<protein>
    <submittedName>
        <fullName evidence="5">Bifunctional enoyl-CoA hydratase/phosphate acetyltransferase</fullName>
    </submittedName>
</protein>
<proteinExistence type="inferred from homology"/>
<dbReference type="NCBIfam" id="NF006045">
    <property type="entry name" value="PRK08190.1"/>
    <property type="match status" value="1"/>
</dbReference>
<dbReference type="EMBL" id="JAQSIP010000010">
    <property type="protein sequence ID" value="MDD0840561.1"/>
    <property type="molecule type" value="Genomic_DNA"/>
</dbReference>
<dbReference type="SUPFAM" id="SSF53659">
    <property type="entry name" value="Isocitrate/Isopropylmalate dehydrogenase-like"/>
    <property type="match status" value="1"/>
</dbReference>
<keyword evidence="6" id="KW-1185">Reference proteome</keyword>